<dbReference type="GO" id="GO:0005737">
    <property type="term" value="C:cytoplasm"/>
    <property type="evidence" value="ECO:0007669"/>
    <property type="project" value="UniProtKB-SubCell"/>
</dbReference>
<evidence type="ECO:0000256" key="5">
    <source>
        <dbReference type="ARBA" id="ARBA00023277"/>
    </source>
</evidence>
<dbReference type="OrthoDB" id="9778880at2"/>
<feature type="active site" description="Schiff-base intermediate with substrate" evidence="7">
    <location>
        <position position="168"/>
    </location>
</feature>
<keyword evidence="3 6" id="KW-0456">Lyase</keyword>
<dbReference type="PRINTS" id="PR00146">
    <property type="entry name" value="DHPICSNTHASE"/>
</dbReference>
<keyword evidence="2" id="KW-0963">Cytoplasm</keyword>
<organism evidence="9 10">
    <name type="scientific">Mariniphaga anaerophila</name>
    <dbReference type="NCBI Taxonomy" id="1484053"/>
    <lineage>
        <taxon>Bacteria</taxon>
        <taxon>Pseudomonadati</taxon>
        <taxon>Bacteroidota</taxon>
        <taxon>Bacteroidia</taxon>
        <taxon>Marinilabiliales</taxon>
        <taxon>Prolixibacteraceae</taxon>
        <taxon>Mariniphaga</taxon>
    </lineage>
</organism>
<dbReference type="InterPro" id="IPR002220">
    <property type="entry name" value="DapA-like"/>
</dbReference>
<evidence type="ECO:0000256" key="4">
    <source>
        <dbReference type="ARBA" id="ARBA00023270"/>
    </source>
</evidence>
<keyword evidence="10" id="KW-1185">Reference proteome</keyword>
<evidence type="ECO:0000256" key="6">
    <source>
        <dbReference type="PIRNR" id="PIRNR001365"/>
    </source>
</evidence>
<sequence>MQNKITGLIAAPFTPMNRDGSVNLNMIPPYANKLKNDGLKGVFICGTTGEGMLMTGEERKNVAERWIAEQSDDFNVIVHVGTTSAKQSNELAQHAQSAGAYAVGCMGPAFLQPARVEELVGFSAEVAAGSPQLPFYYYHIPNVSGIRLSMSEFIKQAPRKIPNFAGIKFTDNNFMEMQQCINQDGGKWDILHGYDELLLAGLAFGAKGAVGSTYNFMAPLYSDIISDFIKGNIEAARQKQLKSVKIITILNQYGGAIVVGKRLMKTLGIDCGNFRLPVSEFNEDSYEQLINDLNSEEFFEIRNT</sequence>
<dbReference type="SUPFAM" id="SSF51569">
    <property type="entry name" value="Aldolase"/>
    <property type="match status" value="1"/>
</dbReference>
<evidence type="ECO:0000256" key="1">
    <source>
        <dbReference type="ARBA" id="ARBA00004496"/>
    </source>
</evidence>
<evidence type="ECO:0000313" key="10">
    <source>
        <dbReference type="Proteomes" id="UP000184164"/>
    </source>
</evidence>
<comment type="similarity">
    <text evidence="6">Belongs to the DapA family.</text>
</comment>
<dbReference type="STRING" id="1484053.SAMN05444274_101600"/>
<evidence type="ECO:0000313" key="9">
    <source>
        <dbReference type="EMBL" id="SHE52674.1"/>
    </source>
</evidence>
<dbReference type="InterPro" id="IPR020624">
    <property type="entry name" value="Schiff_base-form_aldolases_CS"/>
</dbReference>
<evidence type="ECO:0000256" key="7">
    <source>
        <dbReference type="PIRSR" id="PIRSR001365-1"/>
    </source>
</evidence>
<dbReference type="SMART" id="SM01130">
    <property type="entry name" value="DHDPS"/>
    <property type="match status" value="1"/>
</dbReference>
<name>A0A1M4U7P6_9BACT</name>
<dbReference type="PANTHER" id="PTHR12128:SF21">
    <property type="entry name" value="N-ACETYLNEURAMINATE LYASE"/>
    <property type="match status" value="1"/>
</dbReference>
<proteinExistence type="inferred from homology"/>
<evidence type="ECO:0000256" key="3">
    <source>
        <dbReference type="ARBA" id="ARBA00023239"/>
    </source>
</evidence>
<gene>
    <name evidence="9" type="ORF">SAMN05444274_101600</name>
</gene>
<dbReference type="Pfam" id="PF00701">
    <property type="entry name" value="DHDPS"/>
    <property type="match status" value="1"/>
</dbReference>
<dbReference type="PROSITE" id="PS00665">
    <property type="entry name" value="DHDPS_1"/>
    <property type="match status" value="1"/>
</dbReference>
<dbReference type="EMBL" id="FQUM01000001">
    <property type="protein sequence ID" value="SHE52674.1"/>
    <property type="molecule type" value="Genomic_DNA"/>
</dbReference>
<dbReference type="AlphaFoldDB" id="A0A1M4U7P6"/>
<keyword evidence="4" id="KW-0704">Schiff base</keyword>
<reference evidence="9 10" key="1">
    <citation type="submission" date="2016-11" db="EMBL/GenBank/DDBJ databases">
        <authorList>
            <person name="Jaros S."/>
            <person name="Januszkiewicz K."/>
            <person name="Wedrychowicz H."/>
        </authorList>
    </citation>
    <scope>NUCLEOTIDE SEQUENCE [LARGE SCALE GENOMIC DNA]</scope>
    <source>
        <strain evidence="9 10">DSM 26910</strain>
    </source>
</reference>
<accession>A0A1M4U7P6</accession>
<dbReference type="Gene3D" id="3.20.20.70">
    <property type="entry name" value="Aldolase class I"/>
    <property type="match status" value="1"/>
</dbReference>
<dbReference type="Proteomes" id="UP000184164">
    <property type="component" value="Unassembled WGS sequence"/>
</dbReference>
<protein>
    <submittedName>
        <fullName evidence="9">N-acetylneuraminate lyase</fullName>
    </submittedName>
</protein>
<dbReference type="GO" id="GO:0016829">
    <property type="term" value="F:lyase activity"/>
    <property type="evidence" value="ECO:0007669"/>
    <property type="project" value="UniProtKB-KW"/>
</dbReference>
<dbReference type="InterPro" id="IPR013785">
    <property type="entry name" value="Aldolase_TIM"/>
</dbReference>
<keyword evidence="5" id="KW-0119">Carbohydrate metabolism</keyword>
<evidence type="ECO:0000256" key="8">
    <source>
        <dbReference type="PIRSR" id="PIRSR001365-2"/>
    </source>
</evidence>
<dbReference type="PANTHER" id="PTHR12128">
    <property type="entry name" value="DIHYDRODIPICOLINATE SYNTHASE"/>
    <property type="match status" value="1"/>
</dbReference>
<dbReference type="RefSeq" id="WP_072998726.1">
    <property type="nucleotide sequence ID" value="NZ_FQUM01000001.1"/>
</dbReference>
<evidence type="ECO:0000256" key="2">
    <source>
        <dbReference type="ARBA" id="ARBA00022490"/>
    </source>
</evidence>
<feature type="active site" description="Proton donor/acceptor" evidence="7">
    <location>
        <position position="138"/>
    </location>
</feature>
<dbReference type="PIRSF" id="PIRSF001365">
    <property type="entry name" value="DHDPS"/>
    <property type="match status" value="1"/>
</dbReference>
<feature type="binding site" evidence="8">
    <location>
        <position position="48"/>
    </location>
    <ligand>
        <name>pyruvate</name>
        <dbReference type="ChEBI" id="CHEBI:15361"/>
    </ligand>
</feature>
<feature type="binding site" evidence="8">
    <location>
        <position position="210"/>
    </location>
    <ligand>
        <name>pyruvate</name>
        <dbReference type="ChEBI" id="CHEBI:15361"/>
    </ligand>
</feature>
<comment type="subcellular location">
    <subcellularLocation>
        <location evidence="1">Cytoplasm</location>
    </subcellularLocation>
</comment>